<proteinExistence type="predicted"/>
<accession>A0ACC0LY16</accession>
<comment type="caution">
    <text evidence="1">The sequence shown here is derived from an EMBL/GenBank/DDBJ whole genome shotgun (WGS) entry which is preliminary data.</text>
</comment>
<evidence type="ECO:0000313" key="2">
    <source>
        <dbReference type="Proteomes" id="UP001062846"/>
    </source>
</evidence>
<gene>
    <name evidence="1" type="ORF">RHMOL_Rhmol10G0024800</name>
</gene>
<organism evidence="1 2">
    <name type="scientific">Rhododendron molle</name>
    <name type="common">Chinese azalea</name>
    <name type="synonym">Azalea mollis</name>
    <dbReference type="NCBI Taxonomy" id="49168"/>
    <lineage>
        <taxon>Eukaryota</taxon>
        <taxon>Viridiplantae</taxon>
        <taxon>Streptophyta</taxon>
        <taxon>Embryophyta</taxon>
        <taxon>Tracheophyta</taxon>
        <taxon>Spermatophyta</taxon>
        <taxon>Magnoliopsida</taxon>
        <taxon>eudicotyledons</taxon>
        <taxon>Gunneridae</taxon>
        <taxon>Pentapetalae</taxon>
        <taxon>asterids</taxon>
        <taxon>Ericales</taxon>
        <taxon>Ericaceae</taxon>
        <taxon>Ericoideae</taxon>
        <taxon>Rhodoreae</taxon>
        <taxon>Rhododendron</taxon>
    </lineage>
</organism>
<keyword evidence="2" id="KW-1185">Reference proteome</keyword>
<dbReference type="Proteomes" id="UP001062846">
    <property type="component" value="Chromosome 10"/>
</dbReference>
<protein>
    <submittedName>
        <fullName evidence="1">Uncharacterized protein</fullName>
    </submittedName>
</protein>
<reference evidence="1" key="1">
    <citation type="submission" date="2022-02" db="EMBL/GenBank/DDBJ databases">
        <title>Plant Genome Project.</title>
        <authorList>
            <person name="Zhang R.-G."/>
        </authorList>
    </citation>
    <scope>NUCLEOTIDE SEQUENCE</scope>
    <source>
        <strain evidence="1">AT1</strain>
    </source>
</reference>
<evidence type="ECO:0000313" key="1">
    <source>
        <dbReference type="EMBL" id="KAI8533636.1"/>
    </source>
</evidence>
<name>A0ACC0LY16_RHOML</name>
<sequence length="123" mass="12908">MIGGSGNWSVPILIGAPDMAFPRLTNISFWLLPLSLSLLLSLASEEVGSGTGWTVYLPLSGITSHSGGAVDLAIFSLHLSCVSSILGSINFITTIFNIVSIPSFIITSGTGRGSYHVINRSKL</sequence>
<dbReference type="EMBL" id="CM046397">
    <property type="protein sequence ID" value="KAI8533636.1"/>
    <property type="molecule type" value="Genomic_DNA"/>
</dbReference>